<keyword evidence="4 8" id="KW-0732">Signal</keyword>
<feature type="signal peptide" evidence="8">
    <location>
        <begin position="1"/>
        <end position="23"/>
    </location>
</feature>
<organism evidence="10 11">
    <name type="scientific">Cupriavidus plantarum</name>
    <dbReference type="NCBI Taxonomy" id="942865"/>
    <lineage>
        <taxon>Bacteria</taxon>
        <taxon>Pseudomonadati</taxon>
        <taxon>Pseudomonadota</taxon>
        <taxon>Betaproteobacteria</taxon>
        <taxon>Burkholderiales</taxon>
        <taxon>Burkholderiaceae</taxon>
        <taxon>Cupriavidus</taxon>
    </lineage>
</organism>
<evidence type="ECO:0000256" key="4">
    <source>
        <dbReference type="ARBA" id="ARBA00022729"/>
    </source>
</evidence>
<dbReference type="InterPro" id="IPR027304">
    <property type="entry name" value="Trigger_fact/SurA_dom_sf"/>
</dbReference>
<evidence type="ECO:0000256" key="6">
    <source>
        <dbReference type="ARBA" id="ARBA00023235"/>
    </source>
</evidence>
<comment type="caution">
    <text evidence="10">The sequence shown here is derived from an EMBL/GenBank/DDBJ whole genome shotgun (WGS) entry which is preliminary data.</text>
</comment>
<dbReference type="InterPro" id="IPR000297">
    <property type="entry name" value="PPIase_PpiC"/>
</dbReference>
<evidence type="ECO:0000313" key="10">
    <source>
        <dbReference type="EMBL" id="PWK35583.1"/>
    </source>
</evidence>
<keyword evidence="11" id="KW-1185">Reference proteome</keyword>
<reference evidence="10 11" key="1">
    <citation type="submission" date="2018-05" db="EMBL/GenBank/DDBJ databases">
        <title>Genomic Encyclopedia of Type Strains, Phase IV (KMG-V): Genome sequencing to study the core and pangenomes of soil and plant-associated prokaryotes.</title>
        <authorList>
            <person name="Whitman W."/>
        </authorList>
    </citation>
    <scope>NUCLEOTIDE SEQUENCE [LARGE SCALE GENOMIC DNA]</scope>
    <source>
        <strain evidence="10 11">SLV-132</strain>
    </source>
</reference>
<dbReference type="Pfam" id="PF13145">
    <property type="entry name" value="Rotamase_2"/>
    <property type="match status" value="1"/>
</dbReference>
<evidence type="ECO:0000256" key="3">
    <source>
        <dbReference type="ARBA" id="ARBA00013194"/>
    </source>
</evidence>
<evidence type="ECO:0000256" key="2">
    <source>
        <dbReference type="ARBA" id="ARBA00007656"/>
    </source>
</evidence>
<dbReference type="InterPro" id="IPR050245">
    <property type="entry name" value="PrsA_foldase"/>
</dbReference>
<comment type="similarity">
    <text evidence="2">Belongs to the PpiC/parvulin rotamase family.</text>
</comment>
<dbReference type="Proteomes" id="UP000245754">
    <property type="component" value="Unassembled WGS sequence"/>
</dbReference>
<comment type="catalytic activity">
    <reaction evidence="1">
        <text>[protein]-peptidylproline (omega=180) = [protein]-peptidylproline (omega=0)</text>
        <dbReference type="Rhea" id="RHEA:16237"/>
        <dbReference type="Rhea" id="RHEA-COMP:10747"/>
        <dbReference type="Rhea" id="RHEA-COMP:10748"/>
        <dbReference type="ChEBI" id="CHEBI:83833"/>
        <dbReference type="ChEBI" id="CHEBI:83834"/>
        <dbReference type="EC" id="5.2.1.8"/>
    </reaction>
</comment>
<dbReference type="InterPro" id="IPR046357">
    <property type="entry name" value="PPIase_dom_sf"/>
</dbReference>
<feature type="domain" description="PpiC" evidence="9">
    <location>
        <begin position="125"/>
        <end position="224"/>
    </location>
</feature>
<dbReference type="EC" id="5.2.1.8" evidence="3"/>
<evidence type="ECO:0000256" key="5">
    <source>
        <dbReference type="ARBA" id="ARBA00023110"/>
    </source>
</evidence>
<dbReference type="PANTHER" id="PTHR47245">
    <property type="entry name" value="PEPTIDYLPROLYL ISOMERASE"/>
    <property type="match status" value="1"/>
</dbReference>
<evidence type="ECO:0000313" key="11">
    <source>
        <dbReference type="Proteomes" id="UP000245754"/>
    </source>
</evidence>
<accession>A0A316EXB7</accession>
<dbReference type="RefSeq" id="WP_109583621.1">
    <property type="nucleotide sequence ID" value="NZ_QGGT01000002.1"/>
</dbReference>
<evidence type="ECO:0000256" key="7">
    <source>
        <dbReference type="PROSITE-ProRule" id="PRU00278"/>
    </source>
</evidence>
<dbReference type="PROSITE" id="PS50198">
    <property type="entry name" value="PPIC_PPIASE_2"/>
    <property type="match status" value="1"/>
</dbReference>
<dbReference type="SUPFAM" id="SSF109998">
    <property type="entry name" value="Triger factor/SurA peptide-binding domain-like"/>
    <property type="match status" value="1"/>
</dbReference>
<keyword evidence="6 7" id="KW-0413">Isomerase</keyword>
<protein>
    <recommendedName>
        <fullName evidence="3">peptidylprolyl isomerase</fullName>
        <ecNumber evidence="3">5.2.1.8</ecNumber>
    </recommendedName>
</protein>
<evidence type="ECO:0000259" key="9">
    <source>
        <dbReference type="PROSITE" id="PS50198"/>
    </source>
</evidence>
<keyword evidence="5 7" id="KW-0697">Rotamase</keyword>
<dbReference type="PANTHER" id="PTHR47245:SF1">
    <property type="entry name" value="FOLDASE PROTEIN PRSA"/>
    <property type="match status" value="1"/>
</dbReference>
<feature type="chain" id="PRO_5016415623" description="peptidylprolyl isomerase" evidence="8">
    <location>
        <begin position="24"/>
        <end position="268"/>
    </location>
</feature>
<dbReference type="Gene3D" id="3.10.50.40">
    <property type="match status" value="1"/>
</dbReference>
<name>A0A316EXB7_9BURK</name>
<dbReference type="EMBL" id="QGGT01000002">
    <property type="protein sequence ID" value="PWK35583.1"/>
    <property type="molecule type" value="Genomic_DNA"/>
</dbReference>
<proteinExistence type="inferred from homology"/>
<sequence length="268" mass="28340">MIANFTRMAVAVAAVIGLQLAHAATVNGVAIPDATIADGLRAAQLPDTPQAREAVKQQLIARELFRQEAAKDKALERRPDVQALIADARNQILTQAWLKDHIKPAPVTDAEVRARYDGIVASLGDKEFKARVIELADDAAASAALSRIKAGEDFGNVAQQLSLAPSKAAGGAMDWISFKVPVQEGKTQNLPLVIAQAIASLPEGAVTPAPVALGDRRYVIKVDAVRPTQIPSFETAAPGIRQALQAQALERATLSLVTGLLSKAKITQ</sequence>
<evidence type="ECO:0000256" key="1">
    <source>
        <dbReference type="ARBA" id="ARBA00000971"/>
    </source>
</evidence>
<dbReference type="AlphaFoldDB" id="A0A316EXB7"/>
<evidence type="ECO:0000256" key="8">
    <source>
        <dbReference type="SAM" id="SignalP"/>
    </source>
</evidence>
<dbReference type="SUPFAM" id="SSF54534">
    <property type="entry name" value="FKBP-like"/>
    <property type="match status" value="1"/>
</dbReference>
<gene>
    <name evidence="10" type="ORF">C7419_102861</name>
</gene>
<dbReference type="GO" id="GO:0003755">
    <property type="term" value="F:peptidyl-prolyl cis-trans isomerase activity"/>
    <property type="evidence" value="ECO:0007669"/>
    <property type="project" value="UniProtKB-KW"/>
</dbReference>